<evidence type="ECO:0000256" key="1">
    <source>
        <dbReference type="SAM" id="SignalP"/>
    </source>
</evidence>
<dbReference type="AlphaFoldDB" id="A0A173MP91"/>
<evidence type="ECO:0000313" key="2">
    <source>
        <dbReference type="EMBL" id="SIS74192.1"/>
    </source>
</evidence>
<dbReference type="KEGG" id="fln:FLA_5544"/>
<sequence length="274" mass="30277">MKRVMIIAAVCFSAFTSIAFSYTSKERFTDDKKKFASLLGDKTASAQGQRMADSIYSGLHLDSLGLSHDAFFEAYKGYQFMLNKNMLKKPELLTICDLSQSSTHKRLYVLNLKTGEVLFNTYVSHGKNSGSEFATTFSNLNSSHKSSLGFMVTGETYSGKAGFSMRLDGIEKGINNNVRMRDVVMHGSWYVNSNRADEGQAMGRSYGCPAVPYAEHKDIINAIKDGSCFYIYHTDSWYHHSSQVLNADFSWPALQPALAENAPAAPVTTVAAKS</sequence>
<accession>A0A173MP91</accession>
<dbReference type="Pfam" id="PF13645">
    <property type="entry name" value="YkuD_2"/>
    <property type="match status" value="1"/>
</dbReference>
<dbReference type="PANTHER" id="PTHR38477">
    <property type="entry name" value="HYPOTHETICAL EXPORTED PROTEIN"/>
    <property type="match status" value="1"/>
</dbReference>
<keyword evidence="3" id="KW-1185">Reference proteome</keyword>
<proteinExistence type="predicted"/>
<dbReference type="Proteomes" id="UP000186917">
    <property type="component" value="Unassembled WGS sequence"/>
</dbReference>
<dbReference type="STRING" id="477680.SAMN05421788_101929"/>
<gene>
    <name evidence="2" type="ORF">SAMN05421788_101929</name>
</gene>
<dbReference type="InterPro" id="IPR032676">
    <property type="entry name" value="YkuD_2"/>
</dbReference>
<dbReference type="EMBL" id="FTOR01000001">
    <property type="protein sequence ID" value="SIS74192.1"/>
    <property type="molecule type" value="Genomic_DNA"/>
</dbReference>
<dbReference type="RefSeq" id="WP_076376103.1">
    <property type="nucleotide sequence ID" value="NZ_AP017422.1"/>
</dbReference>
<name>A0A173MP91_9BACT</name>
<keyword evidence="1" id="KW-0732">Signal</keyword>
<organism evidence="2 3">
    <name type="scientific">Filimonas lacunae</name>
    <dbReference type="NCBI Taxonomy" id="477680"/>
    <lineage>
        <taxon>Bacteria</taxon>
        <taxon>Pseudomonadati</taxon>
        <taxon>Bacteroidota</taxon>
        <taxon>Chitinophagia</taxon>
        <taxon>Chitinophagales</taxon>
        <taxon>Chitinophagaceae</taxon>
        <taxon>Filimonas</taxon>
    </lineage>
</organism>
<reference evidence="3" key="1">
    <citation type="submission" date="2017-01" db="EMBL/GenBank/DDBJ databases">
        <authorList>
            <person name="Varghese N."/>
            <person name="Submissions S."/>
        </authorList>
    </citation>
    <scope>NUCLEOTIDE SEQUENCE [LARGE SCALE GENOMIC DNA]</scope>
    <source>
        <strain evidence="3">DSM 21054</strain>
    </source>
</reference>
<protein>
    <submittedName>
        <fullName evidence="2">L,D-transpeptidase catalytic domain</fullName>
    </submittedName>
</protein>
<feature type="signal peptide" evidence="1">
    <location>
        <begin position="1"/>
        <end position="19"/>
    </location>
</feature>
<dbReference type="PANTHER" id="PTHR38477:SF1">
    <property type="entry name" value="MUREIN L,D-TRANSPEPTIDASE CATALYTIC DOMAIN FAMILY PROTEIN"/>
    <property type="match status" value="1"/>
</dbReference>
<feature type="chain" id="PRO_5030023240" evidence="1">
    <location>
        <begin position="20"/>
        <end position="274"/>
    </location>
</feature>
<evidence type="ECO:0000313" key="3">
    <source>
        <dbReference type="Proteomes" id="UP000186917"/>
    </source>
</evidence>
<dbReference type="OrthoDB" id="9815195at2"/>